<dbReference type="RefSeq" id="WP_209381146.1">
    <property type="nucleotide sequence ID" value="NZ_JAGIZB010000022.1"/>
</dbReference>
<dbReference type="Pfam" id="PF07542">
    <property type="entry name" value="ATP12"/>
    <property type="match status" value="1"/>
</dbReference>
<proteinExistence type="inferred from homology"/>
<sequence>MKRFWNEAAVQPMDSGWSIALDGRPLRLPGGTTLHLPSRPLAEAVAAEWHAAGGAKGNEMSMEEVPLTRLVGTAVDRIAPDPAPSVAAIAEYAESDLLCYRAEDRRLAALQAENWQPLLDWAALHYDAPLAVTKGIVHVTQAPSSLRALHAAVAAHSAFGVSALGIAVPALGSLVLGLALSAGRIDAAEAHRLAILDETYQESFWGTDSEALARRAGIAEDIALAARLLELSR</sequence>
<evidence type="ECO:0000256" key="1">
    <source>
        <dbReference type="ARBA" id="ARBA00008231"/>
    </source>
</evidence>
<dbReference type="Proteomes" id="UP000681594">
    <property type="component" value="Unassembled WGS sequence"/>
</dbReference>
<dbReference type="EMBL" id="JAGIZB010000022">
    <property type="protein sequence ID" value="MBP0446880.1"/>
    <property type="molecule type" value="Genomic_DNA"/>
</dbReference>
<dbReference type="Gene3D" id="1.10.3580.10">
    <property type="entry name" value="ATP12 ATPase"/>
    <property type="match status" value="1"/>
</dbReference>
<accession>A0ABS4AIM4</accession>
<keyword evidence="2" id="KW-0809">Transit peptide</keyword>
<gene>
    <name evidence="4" type="ORF">J8J14_19070</name>
</gene>
<reference evidence="4 5" key="1">
    <citation type="submission" date="2021-03" db="EMBL/GenBank/DDBJ databases">
        <authorList>
            <person name="So Y."/>
        </authorList>
    </citation>
    <scope>NUCLEOTIDE SEQUENCE [LARGE SCALE GENOMIC DNA]</scope>
    <source>
        <strain evidence="4 5">SSH11</strain>
    </source>
</reference>
<evidence type="ECO:0000256" key="3">
    <source>
        <dbReference type="ARBA" id="ARBA00023186"/>
    </source>
</evidence>
<dbReference type="PANTHER" id="PTHR21013">
    <property type="entry name" value="ATP SYNTHASE MITOCHONDRIAL F1 COMPLEX ASSEMBLY FACTOR 2/ATP12 PROTEIN, MITOCHONDRIAL PRECURSOR"/>
    <property type="match status" value="1"/>
</dbReference>
<dbReference type="InterPro" id="IPR011419">
    <property type="entry name" value="ATP12_ATP_synth-F1-assembly"/>
</dbReference>
<protein>
    <submittedName>
        <fullName evidence="4">Chaperone, ATP12</fullName>
    </submittedName>
</protein>
<comment type="caution">
    <text evidence="4">The sequence shown here is derived from an EMBL/GenBank/DDBJ whole genome shotgun (WGS) entry which is preliminary data.</text>
</comment>
<dbReference type="InterPro" id="IPR023335">
    <property type="entry name" value="ATP12_ortho_dom_sf"/>
</dbReference>
<evidence type="ECO:0000313" key="4">
    <source>
        <dbReference type="EMBL" id="MBP0446880.1"/>
    </source>
</evidence>
<keyword evidence="3" id="KW-0143">Chaperone</keyword>
<name>A0ABS4AIM4_9PROT</name>
<evidence type="ECO:0000313" key="5">
    <source>
        <dbReference type="Proteomes" id="UP000681594"/>
    </source>
</evidence>
<keyword evidence="5" id="KW-1185">Reference proteome</keyword>
<organism evidence="4 5">
    <name type="scientific">Pararoseomonas baculiformis</name>
    <dbReference type="NCBI Taxonomy" id="2820812"/>
    <lineage>
        <taxon>Bacteria</taxon>
        <taxon>Pseudomonadati</taxon>
        <taxon>Pseudomonadota</taxon>
        <taxon>Alphaproteobacteria</taxon>
        <taxon>Acetobacterales</taxon>
        <taxon>Acetobacteraceae</taxon>
        <taxon>Pararoseomonas</taxon>
    </lineage>
</organism>
<comment type="similarity">
    <text evidence="1">Belongs to the ATP12 family.</text>
</comment>
<dbReference type="PANTHER" id="PTHR21013:SF10">
    <property type="entry name" value="ATP SYNTHASE MITOCHONDRIAL F1 COMPLEX ASSEMBLY FACTOR 2"/>
    <property type="match status" value="1"/>
</dbReference>
<dbReference type="Gene3D" id="3.30.2180.10">
    <property type="entry name" value="ATP12-like"/>
    <property type="match status" value="1"/>
</dbReference>
<dbReference type="InterPro" id="IPR042272">
    <property type="entry name" value="ATP12_ATP_synth-F1-assembly_N"/>
</dbReference>
<dbReference type="SUPFAM" id="SSF160909">
    <property type="entry name" value="ATP12-like"/>
    <property type="match status" value="1"/>
</dbReference>
<evidence type="ECO:0000256" key="2">
    <source>
        <dbReference type="ARBA" id="ARBA00022946"/>
    </source>
</evidence>